<organism evidence="1 2">
    <name type="scientific">Mauremys mutica</name>
    <name type="common">yellowpond turtle</name>
    <dbReference type="NCBI Taxonomy" id="74926"/>
    <lineage>
        <taxon>Eukaryota</taxon>
        <taxon>Metazoa</taxon>
        <taxon>Chordata</taxon>
        <taxon>Craniata</taxon>
        <taxon>Vertebrata</taxon>
        <taxon>Euteleostomi</taxon>
        <taxon>Archelosauria</taxon>
        <taxon>Testudinata</taxon>
        <taxon>Testudines</taxon>
        <taxon>Cryptodira</taxon>
        <taxon>Durocryptodira</taxon>
        <taxon>Testudinoidea</taxon>
        <taxon>Geoemydidae</taxon>
        <taxon>Geoemydinae</taxon>
        <taxon>Mauremys</taxon>
    </lineage>
</organism>
<evidence type="ECO:0000313" key="1">
    <source>
        <dbReference type="EMBL" id="KAH1175969.1"/>
    </source>
</evidence>
<keyword evidence="2" id="KW-1185">Reference proteome</keyword>
<accession>A0A9D3X8T8</accession>
<comment type="caution">
    <text evidence="1">The sequence shown here is derived from an EMBL/GenBank/DDBJ whole genome shotgun (WGS) entry which is preliminary data.</text>
</comment>
<dbReference type="Proteomes" id="UP000827986">
    <property type="component" value="Unassembled WGS sequence"/>
</dbReference>
<gene>
    <name evidence="1" type="ORF">KIL84_020703</name>
</gene>
<dbReference type="EMBL" id="JAHDVG010000475">
    <property type="protein sequence ID" value="KAH1175969.1"/>
    <property type="molecule type" value="Genomic_DNA"/>
</dbReference>
<sequence length="116" mass="12788">MKILALGSVELGGIWVTLISSGPNPYPPGFQIHKNLRPPSLNKLKINIPILTHKWIFPTAANLCQLAQPFKKQSNKQRRLLVTVKYHGVASAAQYCVANGKSSKWWSPNGPQEGSD</sequence>
<proteinExistence type="predicted"/>
<dbReference type="AlphaFoldDB" id="A0A9D3X8T8"/>
<protein>
    <submittedName>
        <fullName evidence="1">Uncharacterized protein</fullName>
    </submittedName>
</protein>
<name>A0A9D3X8T8_9SAUR</name>
<reference evidence="1" key="1">
    <citation type="submission" date="2021-09" db="EMBL/GenBank/DDBJ databases">
        <title>The genome of Mauremys mutica provides insights into the evolution of semi-aquatic lifestyle.</title>
        <authorList>
            <person name="Gong S."/>
            <person name="Gao Y."/>
        </authorList>
    </citation>
    <scope>NUCLEOTIDE SEQUENCE</scope>
    <source>
        <strain evidence="1">MM-2020</strain>
        <tissue evidence="1">Muscle</tissue>
    </source>
</reference>
<evidence type="ECO:0000313" key="2">
    <source>
        <dbReference type="Proteomes" id="UP000827986"/>
    </source>
</evidence>